<accession>A0AAD7RI08</accession>
<keyword evidence="5" id="KW-1185">Reference proteome</keyword>
<name>A0AAD7RI08_9TELE</name>
<evidence type="ECO:0000313" key="4">
    <source>
        <dbReference type="EMBL" id="KAJ8384440.1"/>
    </source>
</evidence>
<evidence type="ECO:0000256" key="1">
    <source>
        <dbReference type="SAM" id="MobiDB-lite"/>
    </source>
</evidence>
<dbReference type="AlphaFoldDB" id="A0AAD7RI08"/>
<dbReference type="EMBL" id="JAINUG010000271">
    <property type="protein sequence ID" value="KAJ8384440.1"/>
    <property type="molecule type" value="Genomic_DNA"/>
</dbReference>
<evidence type="ECO:0000256" key="2">
    <source>
        <dbReference type="SAM" id="Phobius"/>
    </source>
</evidence>
<gene>
    <name evidence="4" type="ORF">AAFF_G00204610</name>
</gene>
<feature type="region of interest" description="Disordered" evidence="1">
    <location>
        <begin position="201"/>
        <end position="223"/>
    </location>
</feature>
<keyword evidence="2" id="KW-0472">Membrane</keyword>
<comment type="caution">
    <text evidence="4">The sequence shown here is derived from an EMBL/GenBank/DDBJ whole genome shotgun (WGS) entry which is preliminary data.</text>
</comment>
<feature type="transmembrane region" description="Helical" evidence="2">
    <location>
        <begin position="166"/>
        <end position="191"/>
    </location>
</feature>
<keyword evidence="3" id="KW-0732">Signal</keyword>
<feature type="chain" id="PRO_5042203931" evidence="3">
    <location>
        <begin position="49"/>
        <end position="223"/>
    </location>
</feature>
<evidence type="ECO:0000256" key="3">
    <source>
        <dbReference type="SAM" id="SignalP"/>
    </source>
</evidence>
<feature type="signal peptide" evidence="3">
    <location>
        <begin position="1"/>
        <end position="48"/>
    </location>
</feature>
<feature type="compositionally biased region" description="Acidic residues" evidence="1">
    <location>
        <begin position="204"/>
        <end position="215"/>
    </location>
</feature>
<reference evidence="4" key="1">
    <citation type="journal article" date="2023" name="Science">
        <title>Genome structures resolve the early diversification of teleost fishes.</title>
        <authorList>
            <person name="Parey E."/>
            <person name="Louis A."/>
            <person name="Montfort J."/>
            <person name="Bouchez O."/>
            <person name="Roques C."/>
            <person name="Iampietro C."/>
            <person name="Lluch J."/>
            <person name="Castinel A."/>
            <person name="Donnadieu C."/>
            <person name="Desvignes T."/>
            <person name="Floi Bucao C."/>
            <person name="Jouanno E."/>
            <person name="Wen M."/>
            <person name="Mejri S."/>
            <person name="Dirks R."/>
            <person name="Jansen H."/>
            <person name="Henkel C."/>
            <person name="Chen W.J."/>
            <person name="Zahm M."/>
            <person name="Cabau C."/>
            <person name="Klopp C."/>
            <person name="Thompson A.W."/>
            <person name="Robinson-Rechavi M."/>
            <person name="Braasch I."/>
            <person name="Lecointre G."/>
            <person name="Bobe J."/>
            <person name="Postlethwait J.H."/>
            <person name="Berthelot C."/>
            <person name="Roest Crollius H."/>
            <person name="Guiguen Y."/>
        </authorList>
    </citation>
    <scope>NUCLEOTIDE SEQUENCE</scope>
    <source>
        <strain evidence="4">NC1722</strain>
    </source>
</reference>
<proteinExistence type="predicted"/>
<organism evidence="4 5">
    <name type="scientific">Aldrovandia affinis</name>
    <dbReference type="NCBI Taxonomy" id="143900"/>
    <lineage>
        <taxon>Eukaryota</taxon>
        <taxon>Metazoa</taxon>
        <taxon>Chordata</taxon>
        <taxon>Craniata</taxon>
        <taxon>Vertebrata</taxon>
        <taxon>Euteleostomi</taxon>
        <taxon>Actinopterygii</taxon>
        <taxon>Neopterygii</taxon>
        <taxon>Teleostei</taxon>
        <taxon>Notacanthiformes</taxon>
        <taxon>Halosauridae</taxon>
        <taxon>Aldrovandia</taxon>
    </lineage>
</organism>
<keyword evidence="2" id="KW-0812">Transmembrane</keyword>
<sequence>MQAGGSASHWQRKFSPTFVEQNSGDHKMRRRRLALMLFCIILMAKTEAFHGCEFCSEHGCVQDVQKVFCTVRGTEGDSENGENIWRRKNPTDLPDCETAQSPLQSQHWVCEKDGKMCVFFTHVKNRYFFEGKDPIPSSGPLPLDKCPTLKNNTLVDETDGGDVKNIAIGVGIGVATAVILLAFLICIVRICRGKRPEEVRSTGEECENGTAECEETSLNGGTP</sequence>
<evidence type="ECO:0000313" key="5">
    <source>
        <dbReference type="Proteomes" id="UP001221898"/>
    </source>
</evidence>
<keyword evidence="2" id="KW-1133">Transmembrane helix</keyword>
<protein>
    <submittedName>
        <fullName evidence="4">Uncharacterized protein</fullName>
    </submittedName>
</protein>
<dbReference type="Proteomes" id="UP001221898">
    <property type="component" value="Unassembled WGS sequence"/>
</dbReference>